<evidence type="ECO:0000313" key="4">
    <source>
        <dbReference type="Ensembl" id="ENSCPIP00010004881.1"/>
    </source>
</evidence>
<organism evidence="4 5">
    <name type="scientific">Chrysolophus pictus</name>
    <name type="common">Golden pheasant</name>
    <name type="synonym">Phasianus pictus</name>
    <dbReference type="NCBI Taxonomy" id="9089"/>
    <lineage>
        <taxon>Eukaryota</taxon>
        <taxon>Metazoa</taxon>
        <taxon>Chordata</taxon>
        <taxon>Craniata</taxon>
        <taxon>Vertebrata</taxon>
        <taxon>Euteleostomi</taxon>
        <taxon>Archelosauria</taxon>
        <taxon>Archosauria</taxon>
        <taxon>Dinosauria</taxon>
        <taxon>Saurischia</taxon>
        <taxon>Theropoda</taxon>
        <taxon>Coelurosauria</taxon>
        <taxon>Aves</taxon>
        <taxon>Neognathae</taxon>
        <taxon>Galloanserae</taxon>
        <taxon>Galliformes</taxon>
        <taxon>Phasianidae</taxon>
        <taxon>Phasianinae</taxon>
        <taxon>Chrysolophus</taxon>
    </lineage>
</organism>
<evidence type="ECO:0000256" key="2">
    <source>
        <dbReference type="SAM" id="MobiDB-lite"/>
    </source>
</evidence>
<protein>
    <recommendedName>
        <fullName evidence="3">AKNA domain-containing protein</fullName>
    </recommendedName>
</protein>
<dbReference type="AlphaFoldDB" id="A0A8C3L614"/>
<dbReference type="Ensembl" id="ENSCPIT00010005754.1">
    <property type="protein sequence ID" value="ENSCPIP00010004881.1"/>
    <property type="gene ID" value="ENSCPIG00010003779.1"/>
</dbReference>
<accession>A0A8C3L614</accession>
<sequence length="597" mass="66045">METQMSCSIPPELRCVTDTADAEQDDPPCDGGGGRGCEYHGKSEQLSECTCITDALNLSLSEDNRNASGNHEIRVQPEDVFSYAKGTIGTIGISAGTPGSEVSFKKALPAGGGQPDGKDPPSRSNMSHVLLRHFPTGELTGTWQLIEHETIPETSLTESIDETTNKHTACDCVRGPSTGEQQAAKFEEHHLEKLKAVNIGGKIQNLLNKNTRTSTSTLAKRGCRQENFLLINEHEDACIFQNTEQTYVFKKSVPCHELIEGQGEARKCQEDNNEVTSEMKVPKMSENNKSIPTIKRSLSFPTLLSKSVTINSILENQKCFDSIKVTNQKETSIPESSQQQKILPQSSSPNAGFAIYSGDTGTVPEAYTADTSVLQPTHGLSEPRLPCGTTASAFPAIHAVELRCLNASNLLPEITQGEKMSQILKEQTDQLKIKVEDFSKHMTEETFLLQDDYLALNQLKRYLEALERNYLTAREEHRNLQLQYYKDKSINIGEFDPKRKVEGEIFRLGTLLEDIQEQADDSKHKWAPSSSSCGSVHSSYSLWESSVLSSIADSPEENAFLPKNNEGENTSQTSSVIPQRNAHFSLECDRCNLRIHT</sequence>
<dbReference type="InterPro" id="IPR052655">
    <property type="entry name" value="AKNA_Centrosome-Trans_reg"/>
</dbReference>
<dbReference type="PANTHER" id="PTHR21510">
    <property type="entry name" value="AKNA DOMAIN-CONTAINING PROTEIN"/>
    <property type="match status" value="1"/>
</dbReference>
<feature type="compositionally biased region" description="Polar residues" evidence="2">
    <location>
        <begin position="567"/>
        <end position="576"/>
    </location>
</feature>
<reference evidence="4" key="1">
    <citation type="submission" date="2025-08" db="UniProtKB">
        <authorList>
            <consortium name="Ensembl"/>
        </authorList>
    </citation>
    <scope>IDENTIFICATION</scope>
</reference>
<evidence type="ECO:0000256" key="1">
    <source>
        <dbReference type="SAM" id="Coils"/>
    </source>
</evidence>
<dbReference type="PANTHER" id="PTHR21510:SF16">
    <property type="entry name" value="PROTEIN AKNAD1"/>
    <property type="match status" value="1"/>
</dbReference>
<feature type="region of interest" description="Disordered" evidence="2">
    <location>
        <begin position="557"/>
        <end position="576"/>
    </location>
</feature>
<evidence type="ECO:0000313" key="5">
    <source>
        <dbReference type="Proteomes" id="UP000694543"/>
    </source>
</evidence>
<dbReference type="Pfam" id="PF12443">
    <property type="entry name" value="AKNA"/>
    <property type="match status" value="1"/>
</dbReference>
<evidence type="ECO:0000259" key="3">
    <source>
        <dbReference type="Pfam" id="PF12443"/>
    </source>
</evidence>
<reference evidence="4" key="2">
    <citation type="submission" date="2025-09" db="UniProtKB">
        <authorList>
            <consortium name="Ensembl"/>
        </authorList>
    </citation>
    <scope>IDENTIFICATION</scope>
</reference>
<proteinExistence type="predicted"/>
<feature type="coiled-coil region" evidence="1">
    <location>
        <begin position="449"/>
        <end position="483"/>
    </location>
</feature>
<feature type="domain" description="AKNA" evidence="3">
    <location>
        <begin position="404"/>
        <end position="459"/>
    </location>
</feature>
<dbReference type="Proteomes" id="UP000694543">
    <property type="component" value="Unplaced"/>
</dbReference>
<dbReference type="InterPro" id="IPR022150">
    <property type="entry name" value="AKNA_dom"/>
</dbReference>
<name>A0A8C3L614_CHRPC</name>
<keyword evidence="1" id="KW-0175">Coiled coil</keyword>
<keyword evidence="5" id="KW-1185">Reference proteome</keyword>